<dbReference type="AlphaFoldDB" id="A0A1B7T8M6"/>
<evidence type="ECO:0000313" key="2">
    <source>
        <dbReference type="EMBL" id="OBA25089.1"/>
    </source>
</evidence>
<reference evidence="3" key="1">
    <citation type="journal article" date="2016" name="Proc. Natl. Acad. Sci. U.S.A.">
        <title>Comparative genomics of biotechnologically important yeasts.</title>
        <authorList>
            <person name="Riley R."/>
            <person name="Haridas S."/>
            <person name="Wolfe K.H."/>
            <person name="Lopes M.R."/>
            <person name="Hittinger C.T."/>
            <person name="Goeker M."/>
            <person name="Salamov A.A."/>
            <person name="Wisecaver J.H."/>
            <person name="Long T.M."/>
            <person name="Calvey C.H."/>
            <person name="Aerts A.L."/>
            <person name="Barry K.W."/>
            <person name="Choi C."/>
            <person name="Clum A."/>
            <person name="Coughlan A.Y."/>
            <person name="Deshpande S."/>
            <person name="Douglass A.P."/>
            <person name="Hanson S.J."/>
            <person name="Klenk H.-P."/>
            <person name="LaButti K.M."/>
            <person name="Lapidus A."/>
            <person name="Lindquist E.A."/>
            <person name="Lipzen A.M."/>
            <person name="Meier-Kolthoff J.P."/>
            <person name="Ohm R.A."/>
            <person name="Otillar R.P."/>
            <person name="Pangilinan J.L."/>
            <person name="Peng Y."/>
            <person name="Rokas A."/>
            <person name="Rosa C.A."/>
            <person name="Scheuner C."/>
            <person name="Sibirny A.A."/>
            <person name="Slot J.C."/>
            <person name="Stielow J.B."/>
            <person name="Sun H."/>
            <person name="Kurtzman C.P."/>
            <person name="Blackwell M."/>
            <person name="Grigoriev I.V."/>
            <person name="Jeffries T.W."/>
        </authorList>
    </citation>
    <scope>NUCLEOTIDE SEQUENCE [LARGE SCALE GENOMIC DNA]</scope>
    <source>
        <strain evidence="3">NRRL Y-1626</strain>
    </source>
</reference>
<feature type="region of interest" description="Disordered" evidence="1">
    <location>
        <begin position="76"/>
        <end position="98"/>
    </location>
</feature>
<feature type="region of interest" description="Disordered" evidence="1">
    <location>
        <begin position="178"/>
        <end position="202"/>
    </location>
</feature>
<comment type="caution">
    <text evidence="2">The sequence shown here is derived from an EMBL/GenBank/DDBJ whole genome shotgun (WGS) entry which is preliminary data.</text>
</comment>
<organism evidence="2 3">
    <name type="scientific">Hanseniaspora valbyensis NRRL Y-1626</name>
    <dbReference type="NCBI Taxonomy" id="766949"/>
    <lineage>
        <taxon>Eukaryota</taxon>
        <taxon>Fungi</taxon>
        <taxon>Dikarya</taxon>
        <taxon>Ascomycota</taxon>
        <taxon>Saccharomycotina</taxon>
        <taxon>Saccharomycetes</taxon>
        <taxon>Saccharomycodales</taxon>
        <taxon>Saccharomycodaceae</taxon>
        <taxon>Hanseniaspora</taxon>
    </lineage>
</organism>
<protein>
    <submittedName>
        <fullName evidence="2">Uncharacterized protein</fullName>
    </submittedName>
</protein>
<name>A0A1B7T8M6_9ASCO</name>
<feature type="region of interest" description="Disordered" evidence="1">
    <location>
        <begin position="1"/>
        <end position="37"/>
    </location>
</feature>
<dbReference type="Proteomes" id="UP000092321">
    <property type="component" value="Unassembled WGS sequence"/>
</dbReference>
<dbReference type="OrthoDB" id="3972940at2759"/>
<proteinExistence type="predicted"/>
<accession>A0A1B7T8M6</accession>
<evidence type="ECO:0000313" key="3">
    <source>
        <dbReference type="Proteomes" id="UP000092321"/>
    </source>
</evidence>
<feature type="compositionally biased region" description="Acidic residues" evidence="1">
    <location>
        <begin position="8"/>
        <end position="22"/>
    </location>
</feature>
<dbReference type="EMBL" id="LXPE01000247">
    <property type="protein sequence ID" value="OBA25089.1"/>
    <property type="molecule type" value="Genomic_DNA"/>
</dbReference>
<gene>
    <name evidence="2" type="ORF">HANVADRAFT_54130</name>
</gene>
<sequence length="222" mass="26787">MRKKDELTESEYEYVEEEEEEFNIISDKDEGDNESISSELSETIKLREELPFTQLSPYKSDILKLLIENDLKKETSNTKLKTNNNNNNNHNNNNHNNNNPFVFKKKRVLFKEIHNETIGDIYYEFVRIFSFLFFSVFLKDPSYDRYQLDLAKKNDEEISFIIKYFKFRLRTLRKEEEEEKDREKECNSKENINDEDEEEEERLITSKILPLLSVLREKVIKL</sequence>
<evidence type="ECO:0000256" key="1">
    <source>
        <dbReference type="SAM" id="MobiDB-lite"/>
    </source>
</evidence>
<feature type="compositionally biased region" description="Basic and acidic residues" evidence="1">
    <location>
        <begin position="181"/>
        <end position="192"/>
    </location>
</feature>
<feature type="compositionally biased region" description="Low complexity" evidence="1">
    <location>
        <begin position="83"/>
        <end position="98"/>
    </location>
</feature>
<keyword evidence="3" id="KW-1185">Reference proteome</keyword>